<reference evidence="4 5" key="1">
    <citation type="submission" date="2022-07" db="EMBL/GenBank/DDBJ databases">
        <title>Novel species in genus cellulomonas.</title>
        <authorList>
            <person name="Ye L."/>
        </authorList>
    </citation>
    <scope>NUCLEOTIDE SEQUENCE [LARGE SCALE GENOMIC DNA]</scope>
    <source>
        <strain evidence="5">zg-Y338</strain>
    </source>
</reference>
<dbReference type="Gene3D" id="1.20.1260.10">
    <property type="match status" value="1"/>
</dbReference>
<name>A0ABY5L6J2_9CELL</name>
<dbReference type="PROSITE" id="PS51318">
    <property type="entry name" value="TAT"/>
    <property type="match status" value="1"/>
</dbReference>
<keyword evidence="5" id="KW-1185">Reference proteome</keyword>
<keyword evidence="2" id="KW-0732">Signal</keyword>
<dbReference type="Proteomes" id="UP001316189">
    <property type="component" value="Chromosome"/>
</dbReference>
<feature type="signal peptide" evidence="2">
    <location>
        <begin position="1"/>
        <end position="27"/>
    </location>
</feature>
<dbReference type="InterPro" id="IPR025419">
    <property type="entry name" value="DUF4142"/>
</dbReference>
<keyword evidence="1" id="KW-0472">Membrane</keyword>
<accession>A0ABY5L6J2</accession>
<evidence type="ECO:0000259" key="3">
    <source>
        <dbReference type="Pfam" id="PF13628"/>
    </source>
</evidence>
<gene>
    <name evidence="4" type="ORF">NP064_04710</name>
</gene>
<evidence type="ECO:0000313" key="4">
    <source>
        <dbReference type="EMBL" id="UUI76208.1"/>
    </source>
</evidence>
<dbReference type="PANTHER" id="PTHR38593">
    <property type="entry name" value="BLR2558 PROTEIN"/>
    <property type="match status" value="1"/>
</dbReference>
<dbReference type="InterPro" id="IPR006311">
    <property type="entry name" value="TAT_signal"/>
</dbReference>
<proteinExistence type="predicted"/>
<feature type="domain" description="DUF4142" evidence="3">
    <location>
        <begin position="31"/>
        <end position="166"/>
    </location>
</feature>
<feature type="transmembrane region" description="Helical" evidence="1">
    <location>
        <begin position="190"/>
        <end position="212"/>
    </location>
</feature>
<dbReference type="RefSeq" id="WP_227570809.1">
    <property type="nucleotide sequence ID" value="NZ_CP101988.1"/>
</dbReference>
<evidence type="ECO:0000256" key="2">
    <source>
        <dbReference type="SAM" id="SignalP"/>
    </source>
</evidence>
<evidence type="ECO:0000313" key="5">
    <source>
        <dbReference type="Proteomes" id="UP001316189"/>
    </source>
</evidence>
<dbReference type="Pfam" id="PF13628">
    <property type="entry name" value="DUF4142"/>
    <property type="match status" value="1"/>
</dbReference>
<evidence type="ECO:0000256" key="1">
    <source>
        <dbReference type="SAM" id="Phobius"/>
    </source>
</evidence>
<keyword evidence="1" id="KW-0812">Transmembrane</keyword>
<feature type="chain" id="PRO_5045110777" evidence="2">
    <location>
        <begin position="28"/>
        <end position="217"/>
    </location>
</feature>
<sequence length="217" mass="21792">MHVARRTLISLAAALGIVVLAVLPAQAAPSQQDQNWLVTAHQGNLAEIAAGQAALQQSSNAEVRDLGQMIIDDHQRLDADVTAAAGQLGVTLPGTPNATQQAELAQVSGLTGEQFDRAWIAWQITAHRQALAAGEQEVASGSDPAVKALAAAAAPVIQAHLDMTLALAQAYGVPTSVAAGNGGSEAGSSLGLGVGLAAGGLLVIVLSGAALVRRARA</sequence>
<organism evidence="4 5">
    <name type="scientific">Cellulomonas chengniuliangii</name>
    <dbReference type="NCBI Taxonomy" id="2968084"/>
    <lineage>
        <taxon>Bacteria</taxon>
        <taxon>Bacillati</taxon>
        <taxon>Actinomycetota</taxon>
        <taxon>Actinomycetes</taxon>
        <taxon>Micrococcales</taxon>
        <taxon>Cellulomonadaceae</taxon>
        <taxon>Cellulomonas</taxon>
    </lineage>
</organism>
<protein>
    <submittedName>
        <fullName evidence="4">DUF4142 domain-containing protein</fullName>
    </submittedName>
</protein>
<dbReference type="PANTHER" id="PTHR38593:SF1">
    <property type="entry name" value="BLR2558 PROTEIN"/>
    <property type="match status" value="1"/>
</dbReference>
<keyword evidence="1" id="KW-1133">Transmembrane helix</keyword>
<dbReference type="InterPro" id="IPR012347">
    <property type="entry name" value="Ferritin-like"/>
</dbReference>
<dbReference type="EMBL" id="CP101988">
    <property type="protein sequence ID" value="UUI76208.1"/>
    <property type="molecule type" value="Genomic_DNA"/>
</dbReference>